<evidence type="ECO:0000256" key="13">
    <source>
        <dbReference type="SAM" id="MobiDB-lite"/>
    </source>
</evidence>
<keyword evidence="8 11" id="KW-0505">Motor protein</keyword>
<comment type="function">
    <text evidence="9">Microtubule-dependent motor protein required for mitochondrion morphology and transport of mitochondria in neuronal cells.</text>
</comment>
<feature type="binding site" evidence="11">
    <location>
        <begin position="78"/>
        <end position="85"/>
    </location>
    <ligand>
        <name>ATP</name>
        <dbReference type="ChEBI" id="CHEBI:30616"/>
    </ligand>
</feature>
<evidence type="ECO:0000256" key="5">
    <source>
        <dbReference type="ARBA" id="ARBA00023054"/>
    </source>
</evidence>
<feature type="coiled-coil region" evidence="12">
    <location>
        <begin position="371"/>
        <end position="423"/>
    </location>
</feature>
<dbReference type="PRINTS" id="PR00380">
    <property type="entry name" value="KINESINHEAVY"/>
</dbReference>
<dbReference type="SMART" id="SM00240">
    <property type="entry name" value="FHA"/>
    <property type="match status" value="1"/>
</dbReference>
<evidence type="ECO:0000256" key="12">
    <source>
        <dbReference type="SAM" id="Coils"/>
    </source>
</evidence>
<dbReference type="InterPro" id="IPR027417">
    <property type="entry name" value="P-loop_NTPase"/>
</dbReference>
<dbReference type="GO" id="GO:0003777">
    <property type="term" value="F:microtubule motor activity"/>
    <property type="evidence" value="ECO:0007669"/>
    <property type="project" value="InterPro"/>
</dbReference>
<keyword evidence="3 11" id="KW-0547">Nucleotide-binding</keyword>
<evidence type="ECO:0000256" key="7">
    <source>
        <dbReference type="ARBA" id="ARBA00023136"/>
    </source>
</evidence>
<reference evidence="16 17" key="1">
    <citation type="journal article" date="2017" name="Nat. Ecol. Evol.">
        <title>Scallop genome provides insights into evolution of bilaterian karyotype and development.</title>
        <authorList>
            <person name="Wang S."/>
            <person name="Zhang J."/>
            <person name="Jiao W."/>
            <person name="Li J."/>
            <person name="Xun X."/>
            <person name="Sun Y."/>
            <person name="Guo X."/>
            <person name="Huan P."/>
            <person name="Dong B."/>
            <person name="Zhang L."/>
            <person name="Hu X."/>
            <person name="Sun X."/>
            <person name="Wang J."/>
            <person name="Zhao C."/>
            <person name="Wang Y."/>
            <person name="Wang D."/>
            <person name="Huang X."/>
            <person name="Wang R."/>
            <person name="Lv J."/>
            <person name="Li Y."/>
            <person name="Zhang Z."/>
            <person name="Liu B."/>
            <person name="Lu W."/>
            <person name="Hui Y."/>
            <person name="Liang J."/>
            <person name="Zhou Z."/>
            <person name="Hou R."/>
            <person name="Li X."/>
            <person name="Liu Y."/>
            <person name="Li H."/>
            <person name="Ning X."/>
            <person name="Lin Y."/>
            <person name="Zhao L."/>
            <person name="Xing Q."/>
            <person name="Dou J."/>
            <person name="Li Y."/>
            <person name="Mao J."/>
            <person name="Guo H."/>
            <person name="Dou H."/>
            <person name="Li T."/>
            <person name="Mu C."/>
            <person name="Jiang W."/>
            <person name="Fu Q."/>
            <person name="Fu X."/>
            <person name="Miao Y."/>
            <person name="Liu J."/>
            <person name="Yu Q."/>
            <person name="Li R."/>
            <person name="Liao H."/>
            <person name="Li X."/>
            <person name="Kong Y."/>
            <person name="Jiang Z."/>
            <person name="Chourrout D."/>
            <person name="Li R."/>
            <person name="Bao Z."/>
        </authorList>
    </citation>
    <scope>NUCLEOTIDE SEQUENCE [LARGE SCALE GENOMIC DNA]</scope>
    <source>
        <strain evidence="16 17">PY_sf001</strain>
    </source>
</reference>
<dbReference type="Gene3D" id="2.60.200.20">
    <property type="match status" value="1"/>
</dbReference>
<dbReference type="SUPFAM" id="SSF49562">
    <property type="entry name" value="C2 domain (Calcium/lipid-binding domain, CaLB)"/>
    <property type="match status" value="1"/>
</dbReference>
<evidence type="ECO:0000256" key="6">
    <source>
        <dbReference type="ARBA" id="ARBA00023128"/>
    </source>
</evidence>
<dbReference type="CDD" id="cd22709">
    <property type="entry name" value="FHA_KIF28P"/>
    <property type="match status" value="1"/>
</dbReference>
<sequence>MVGNSTEIRNPEDINAEPKKFNFDFSYWSHDEYTERPDKYMEPAGSKYADQKRVFDNLGRGVLDNAWKGYNCSLFAYGQTGSGKTYSMVGYQSNKGIVPMVCIELFNGIDKKRSDTGDVKDKGVYEVMISMLEIYNEQVRDLLNSKSNKNKGSMKIKSDPKRGFYVEALTTSLVNSYPEIENKINEGTKNRTVASTNMNATSSRAHTIVAVHFKQVTKDGKGQSMTKTSVINLVDLAGSERVASTGAQGDRLKEGSSINQSLSSLGNVINALAKAKPFIPYRDSALTMLLKNALGGNSKTVMIAALSPADINYKETLSTLRFADRAKAIKTTATVNENPTDKLIRELREENARLLKLLKVGGINALQGEGTEATSEEKRLLEEQLQQNQKEMEEMKQSWEQRLEKAQKENQAKIEDEKRIEEHKKVTPHFWNLNEDPALNGMVVHFCDKGKVLIGSKTAESDADIPLSGLGIQPNHAEIINKDGSVLIQPVDTAKVTVNGQKILAETRLHHHDRVLFGANVLYIFHHPVEATKQSESGNKVHIPTFDEAQQELAMMSGLVSKDGTSKEDLILQEEVTQVLRIMNEANAMSEEMDKKVKFEVALLAPAFRSLHRGPTEVRMKVKDLTTGNHWMWTKDKAIHRNALMQQQYQDFISKDENWRVSKEDDPFWEPADTEVMVGVAHFSLLSLAYKCSIEENADIHDHKTQIKGHLQLEVIPCDNNKQPLGDIALLEDTADLVGKDLTFLLKVNGARGLPTNIKQSFCKFKFYLDNDYTQTKESVGTTPDFDFEKLYVQNPVTQQFLNYLRDRHLVIEVWGRQKDDQLVSSKGDTGLLPTKDLMIREKTFIGKSALEDGDTGEKKKKKKKKRKKEHDDESDMANSIVIPVPIPAGRDSGRDNMSTMTREEEKKLKDELAQHVANEQKQLEKAKQQSETKLKETIDAHKAEMSQKLQEIESYKGRGRQLHQENMENKKTLEAVKELLNRTREKGKSSINVSDLAKALDDPVAAQGEELGANTSKACVLQ</sequence>
<keyword evidence="6" id="KW-0496">Mitochondrion</keyword>
<dbReference type="Proteomes" id="UP000242188">
    <property type="component" value="Unassembled WGS sequence"/>
</dbReference>
<evidence type="ECO:0000256" key="4">
    <source>
        <dbReference type="ARBA" id="ARBA00022840"/>
    </source>
</evidence>
<proteinExistence type="inferred from homology"/>
<keyword evidence="17" id="KW-1185">Reference proteome</keyword>
<comment type="similarity">
    <text evidence="11">Belongs to the TRAFAC class myosin-kinesin ATPase superfamily. Kinesin family.</text>
</comment>
<keyword evidence="5 12" id="KW-0175">Coiled coil</keyword>
<dbReference type="GO" id="GO:0007018">
    <property type="term" value="P:microtubule-based movement"/>
    <property type="evidence" value="ECO:0007669"/>
    <property type="project" value="InterPro"/>
</dbReference>
<evidence type="ECO:0000259" key="14">
    <source>
        <dbReference type="PROSITE" id="PS50006"/>
    </source>
</evidence>
<dbReference type="Pfam" id="PF00225">
    <property type="entry name" value="Kinesin"/>
    <property type="match status" value="1"/>
</dbReference>
<evidence type="ECO:0000313" key="16">
    <source>
        <dbReference type="EMBL" id="OWF56723.1"/>
    </source>
</evidence>
<dbReference type="GO" id="GO:0008017">
    <property type="term" value="F:microtubule binding"/>
    <property type="evidence" value="ECO:0007669"/>
    <property type="project" value="InterPro"/>
</dbReference>
<dbReference type="PROSITE" id="PS00411">
    <property type="entry name" value="KINESIN_MOTOR_1"/>
    <property type="match status" value="1"/>
</dbReference>
<dbReference type="STRING" id="6573.A0A210R6P6"/>
<protein>
    <recommendedName>
        <fullName evidence="10">Kinesin-like protein 6</fullName>
    </recommendedName>
</protein>
<feature type="compositionally biased region" description="Basic residues" evidence="13">
    <location>
        <begin position="859"/>
        <end position="869"/>
    </location>
</feature>
<evidence type="ECO:0000256" key="1">
    <source>
        <dbReference type="ARBA" id="ARBA00004318"/>
    </source>
</evidence>
<dbReference type="PROSITE" id="PS50067">
    <property type="entry name" value="KINESIN_MOTOR_2"/>
    <property type="match status" value="1"/>
</dbReference>
<dbReference type="EMBL" id="NEDP02000107">
    <property type="protein sequence ID" value="OWF56723.1"/>
    <property type="molecule type" value="Genomic_DNA"/>
</dbReference>
<comment type="subcellular location">
    <subcellularLocation>
        <location evidence="1">Mitochondrion membrane</location>
        <topology evidence="1">Peripheral membrane protein</topology>
    </subcellularLocation>
</comment>
<evidence type="ECO:0000256" key="11">
    <source>
        <dbReference type="PROSITE-ProRule" id="PRU00283"/>
    </source>
</evidence>
<feature type="coiled-coil region" evidence="12">
    <location>
        <begin position="903"/>
        <end position="983"/>
    </location>
</feature>
<evidence type="ECO:0000256" key="9">
    <source>
        <dbReference type="ARBA" id="ARBA00054688"/>
    </source>
</evidence>
<dbReference type="InterPro" id="IPR035892">
    <property type="entry name" value="C2_domain_sf"/>
</dbReference>
<dbReference type="InterPro" id="IPR001752">
    <property type="entry name" value="Kinesin_motor_dom"/>
</dbReference>
<dbReference type="PROSITE" id="PS50006">
    <property type="entry name" value="FHA_DOMAIN"/>
    <property type="match status" value="1"/>
</dbReference>
<dbReference type="InterPro" id="IPR000253">
    <property type="entry name" value="FHA_dom"/>
</dbReference>
<evidence type="ECO:0000256" key="3">
    <source>
        <dbReference type="ARBA" id="ARBA00022741"/>
    </source>
</evidence>
<dbReference type="InterPro" id="IPR036961">
    <property type="entry name" value="Kinesin_motor_dom_sf"/>
</dbReference>
<evidence type="ECO:0000256" key="2">
    <source>
        <dbReference type="ARBA" id="ARBA00022448"/>
    </source>
</evidence>
<dbReference type="FunFam" id="3.40.850.10:FF:000063">
    <property type="entry name" value="Kinesin-like protein"/>
    <property type="match status" value="1"/>
</dbReference>
<name>A0A210R6P6_MIZYE</name>
<dbReference type="Pfam" id="PF00498">
    <property type="entry name" value="FHA"/>
    <property type="match status" value="1"/>
</dbReference>
<feature type="region of interest" description="Disordered" evidence="13">
    <location>
        <begin position="851"/>
        <end position="878"/>
    </location>
</feature>
<evidence type="ECO:0000313" key="17">
    <source>
        <dbReference type="Proteomes" id="UP000242188"/>
    </source>
</evidence>
<comment type="caution">
    <text evidence="16">The sequence shown here is derived from an EMBL/GenBank/DDBJ whole genome shotgun (WGS) entry which is preliminary data.</text>
</comment>
<accession>A0A210R6P6</accession>
<dbReference type="FunFam" id="2.60.200.20:FF:000034">
    <property type="entry name" value="kinesin-like protein KIF28P"/>
    <property type="match status" value="1"/>
</dbReference>
<dbReference type="PANTHER" id="PTHR47117">
    <property type="entry name" value="STAR-RELATED LIPID TRANSFER PROTEIN 9"/>
    <property type="match status" value="1"/>
</dbReference>
<dbReference type="SUPFAM" id="SSF49879">
    <property type="entry name" value="SMAD/FHA domain"/>
    <property type="match status" value="1"/>
</dbReference>
<keyword evidence="4 11" id="KW-0067">ATP-binding</keyword>
<keyword evidence="7" id="KW-0472">Membrane</keyword>
<evidence type="ECO:0000259" key="15">
    <source>
        <dbReference type="PROSITE" id="PS50067"/>
    </source>
</evidence>
<dbReference type="GO" id="GO:0005524">
    <property type="term" value="F:ATP binding"/>
    <property type="evidence" value="ECO:0007669"/>
    <property type="project" value="UniProtKB-UniRule"/>
</dbReference>
<dbReference type="SMART" id="SM00129">
    <property type="entry name" value="KISc"/>
    <property type="match status" value="1"/>
</dbReference>
<evidence type="ECO:0000256" key="8">
    <source>
        <dbReference type="ARBA" id="ARBA00023175"/>
    </source>
</evidence>
<dbReference type="OrthoDB" id="3176171at2759"/>
<dbReference type="InterPro" id="IPR008984">
    <property type="entry name" value="SMAD_FHA_dom_sf"/>
</dbReference>
<dbReference type="GO" id="GO:0031966">
    <property type="term" value="C:mitochondrial membrane"/>
    <property type="evidence" value="ECO:0007669"/>
    <property type="project" value="UniProtKB-SubCell"/>
</dbReference>
<feature type="domain" description="Kinesin motor" evidence="15">
    <location>
        <begin position="1"/>
        <end position="329"/>
    </location>
</feature>
<keyword evidence="2" id="KW-0813">Transport</keyword>
<evidence type="ECO:0000256" key="10">
    <source>
        <dbReference type="ARBA" id="ARBA00079247"/>
    </source>
</evidence>
<dbReference type="InterPro" id="IPR019821">
    <property type="entry name" value="Kinesin_motor_CS"/>
</dbReference>
<dbReference type="AlphaFoldDB" id="A0A210R6P6"/>
<organism evidence="16 17">
    <name type="scientific">Mizuhopecten yessoensis</name>
    <name type="common">Japanese scallop</name>
    <name type="synonym">Patinopecten yessoensis</name>
    <dbReference type="NCBI Taxonomy" id="6573"/>
    <lineage>
        <taxon>Eukaryota</taxon>
        <taxon>Metazoa</taxon>
        <taxon>Spiralia</taxon>
        <taxon>Lophotrochozoa</taxon>
        <taxon>Mollusca</taxon>
        <taxon>Bivalvia</taxon>
        <taxon>Autobranchia</taxon>
        <taxon>Pteriomorphia</taxon>
        <taxon>Pectinida</taxon>
        <taxon>Pectinoidea</taxon>
        <taxon>Pectinidae</taxon>
        <taxon>Mizuhopecten</taxon>
    </lineage>
</organism>
<dbReference type="SUPFAM" id="SSF52540">
    <property type="entry name" value="P-loop containing nucleoside triphosphate hydrolases"/>
    <property type="match status" value="1"/>
</dbReference>
<feature type="domain" description="FHA" evidence="14">
    <location>
        <begin position="452"/>
        <end position="503"/>
    </location>
</feature>
<dbReference type="Gene3D" id="3.40.850.10">
    <property type="entry name" value="Kinesin motor domain"/>
    <property type="match status" value="1"/>
</dbReference>
<gene>
    <name evidence="16" type="ORF">KP79_PYT20181</name>
</gene>